<protein>
    <submittedName>
        <fullName evidence="5">HTH-type transcriptional regulator MgrA</fullName>
    </submittedName>
</protein>
<dbReference type="SMART" id="SM00347">
    <property type="entry name" value="HTH_MARR"/>
    <property type="match status" value="1"/>
</dbReference>
<dbReference type="GO" id="GO:0003677">
    <property type="term" value="F:DNA binding"/>
    <property type="evidence" value="ECO:0007669"/>
    <property type="project" value="UniProtKB-KW"/>
</dbReference>
<dbReference type="EMBL" id="CP047656">
    <property type="protein sequence ID" value="QHJ12641.1"/>
    <property type="molecule type" value="Genomic_DNA"/>
</dbReference>
<keyword evidence="6" id="KW-1185">Reference proteome</keyword>
<dbReference type="PROSITE" id="PS50995">
    <property type="entry name" value="HTH_MARR_2"/>
    <property type="match status" value="1"/>
</dbReference>
<dbReference type="Pfam" id="PF01047">
    <property type="entry name" value="MarR"/>
    <property type="match status" value="1"/>
</dbReference>
<evidence type="ECO:0000256" key="3">
    <source>
        <dbReference type="ARBA" id="ARBA00023163"/>
    </source>
</evidence>
<dbReference type="GO" id="GO:0003700">
    <property type="term" value="F:DNA-binding transcription factor activity"/>
    <property type="evidence" value="ECO:0007669"/>
    <property type="project" value="InterPro"/>
</dbReference>
<feature type="domain" description="HTH marR-type" evidence="4">
    <location>
        <begin position="4"/>
        <end position="136"/>
    </location>
</feature>
<dbReference type="PANTHER" id="PTHR42756:SF1">
    <property type="entry name" value="TRANSCRIPTIONAL REPRESSOR OF EMRAB OPERON"/>
    <property type="match status" value="1"/>
</dbReference>
<reference evidence="5 6" key="1">
    <citation type="submission" date="2019-12" db="EMBL/GenBank/DDBJ databases">
        <title>Genome sequencing and assembly of endphytes of Porphyra tenera.</title>
        <authorList>
            <person name="Park J.M."/>
            <person name="Shin R."/>
            <person name="Jo S.H."/>
        </authorList>
    </citation>
    <scope>NUCLEOTIDE SEQUENCE [LARGE SCALE GENOMIC DNA]</scope>
    <source>
        <strain evidence="5 6">GPM4</strain>
    </source>
</reference>
<evidence type="ECO:0000313" key="6">
    <source>
        <dbReference type="Proteomes" id="UP000464524"/>
    </source>
</evidence>
<dbReference type="InterPro" id="IPR011991">
    <property type="entry name" value="ArsR-like_HTH"/>
</dbReference>
<dbReference type="InterPro" id="IPR036390">
    <property type="entry name" value="WH_DNA-bd_sf"/>
</dbReference>
<dbReference type="KEGG" id="pmes:FX988_02899"/>
<keyword evidence="1" id="KW-0805">Transcription regulation</keyword>
<dbReference type="RefSeq" id="WP_160180833.1">
    <property type="nucleotide sequence ID" value="NZ_CP047656.1"/>
</dbReference>
<keyword evidence="2" id="KW-0238">DNA-binding</keyword>
<sequence>MKKYDELLVSLRRVIRAIDLYSKKLSKESGLTSPQLIVMQEIYNNDDVMVKDIATHINLSSATVTSILDRLEARGYVVRERSQIDKRKVGVRLTESGTNAFNNAPTLLQEHFINRFESLDEWEQTQLVSTMQRIAKMMDAEALDAAPLLQVGQIHTLNAAGETTAKPSSSADIAKQ</sequence>
<dbReference type="PROSITE" id="PS01117">
    <property type="entry name" value="HTH_MARR_1"/>
    <property type="match status" value="1"/>
</dbReference>
<organism evidence="5 6">
    <name type="scientific">Paraglaciecola mesophila</name>
    <dbReference type="NCBI Taxonomy" id="197222"/>
    <lineage>
        <taxon>Bacteria</taxon>
        <taxon>Pseudomonadati</taxon>
        <taxon>Pseudomonadota</taxon>
        <taxon>Gammaproteobacteria</taxon>
        <taxon>Alteromonadales</taxon>
        <taxon>Alteromonadaceae</taxon>
        <taxon>Paraglaciecola</taxon>
    </lineage>
</organism>
<gene>
    <name evidence="5" type="ORF">FX988_02899</name>
</gene>
<evidence type="ECO:0000256" key="1">
    <source>
        <dbReference type="ARBA" id="ARBA00023015"/>
    </source>
</evidence>
<dbReference type="InterPro" id="IPR023187">
    <property type="entry name" value="Tscrpt_reg_MarR-type_CS"/>
</dbReference>
<dbReference type="InterPro" id="IPR036388">
    <property type="entry name" value="WH-like_DNA-bd_sf"/>
</dbReference>
<evidence type="ECO:0000259" key="4">
    <source>
        <dbReference type="PROSITE" id="PS50995"/>
    </source>
</evidence>
<dbReference type="SUPFAM" id="SSF46785">
    <property type="entry name" value="Winged helix' DNA-binding domain"/>
    <property type="match status" value="1"/>
</dbReference>
<proteinExistence type="predicted"/>
<name>A0A857JNP4_9ALTE</name>
<accession>A0A857JNP4</accession>
<dbReference type="OrthoDB" id="7502947at2"/>
<dbReference type="Proteomes" id="UP000464524">
    <property type="component" value="Chromosome"/>
</dbReference>
<keyword evidence="3" id="KW-0804">Transcription</keyword>
<dbReference type="CDD" id="cd00090">
    <property type="entry name" value="HTH_ARSR"/>
    <property type="match status" value="1"/>
</dbReference>
<evidence type="ECO:0000256" key="2">
    <source>
        <dbReference type="ARBA" id="ARBA00023125"/>
    </source>
</evidence>
<evidence type="ECO:0000313" key="5">
    <source>
        <dbReference type="EMBL" id="QHJ12641.1"/>
    </source>
</evidence>
<dbReference type="AlphaFoldDB" id="A0A857JNP4"/>
<dbReference type="InterPro" id="IPR000835">
    <property type="entry name" value="HTH_MarR-typ"/>
</dbReference>
<dbReference type="PANTHER" id="PTHR42756">
    <property type="entry name" value="TRANSCRIPTIONAL REGULATOR, MARR"/>
    <property type="match status" value="1"/>
</dbReference>
<dbReference type="Gene3D" id="1.10.10.10">
    <property type="entry name" value="Winged helix-like DNA-binding domain superfamily/Winged helix DNA-binding domain"/>
    <property type="match status" value="1"/>
</dbReference>